<gene>
    <name evidence="2" type="ORF">JAAARDRAFT_200514</name>
</gene>
<evidence type="ECO:0000256" key="1">
    <source>
        <dbReference type="SAM" id="MobiDB-lite"/>
    </source>
</evidence>
<reference evidence="3" key="1">
    <citation type="journal article" date="2014" name="Proc. Natl. Acad. Sci. U.S.A.">
        <title>Extensive sampling of basidiomycete genomes demonstrates inadequacy of the white-rot/brown-rot paradigm for wood decay fungi.</title>
        <authorList>
            <person name="Riley R."/>
            <person name="Salamov A.A."/>
            <person name="Brown D.W."/>
            <person name="Nagy L.G."/>
            <person name="Floudas D."/>
            <person name="Held B.W."/>
            <person name="Levasseur A."/>
            <person name="Lombard V."/>
            <person name="Morin E."/>
            <person name="Otillar R."/>
            <person name="Lindquist E.A."/>
            <person name="Sun H."/>
            <person name="LaButti K.M."/>
            <person name="Schmutz J."/>
            <person name="Jabbour D."/>
            <person name="Luo H."/>
            <person name="Baker S.E."/>
            <person name="Pisabarro A.G."/>
            <person name="Walton J.D."/>
            <person name="Blanchette R.A."/>
            <person name="Henrissat B."/>
            <person name="Martin F."/>
            <person name="Cullen D."/>
            <person name="Hibbett D.S."/>
            <person name="Grigoriev I.V."/>
        </authorList>
    </citation>
    <scope>NUCLEOTIDE SEQUENCE [LARGE SCALE GENOMIC DNA]</scope>
    <source>
        <strain evidence="3">MUCL 33604</strain>
    </source>
</reference>
<accession>A0A067P4H6</accession>
<feature type="compositionally biased region" description="Polar residues" evidence="1">
    <location>
        <begin position="235"/>
        <end position="286"/>
    </location>
</feature>
<dbReference type="HOGENOM" id="CLU_1077931_0_0_1"/>
<dbReference type="AlphaFoldDB" id="A0A067P4H6"/>
<evidence type="ECO:0000313" key="2">
    <source>
        <dbReference type="EMBL" id="KDQ49813.1"/>
    </source>
</evidence>
<keyword evidence="3" id="KW-1185">Reference proteome</keyword>
<evidence type="ECO:0000313" key="3">
    <source>
        <dbReference type="Proteomes" id="UP000027265"/>
    </source>
</evidence>
<dbReference type="Proteomes" id="UP000027265">
    <property type="component" value="Unassembled WGS sequence"/>
</dbReference>
<proteinExistence type="predicted"/>
<feature type="region of interest" description="Disordered" evidence="1">
    <location>
        <begin position="133"/>
        <end position="161"/>
    </location>
</feature>
<feature type="region of interest" description="Disordered" evidence="1">
    <location>
        <begin position="228"/>
        <end position="289"/>
    </location>
</feature>
<dbReference type="EMBL" id="KL197773">
    <property type="protein sequence ID" value="KDQ49813.1"/>
    <property type="molecule type" value="Genomic_DNA"/>
</dbReference>
<organism evidence="2 3">
    <name type="scientific">Jaapia argillacea MUCL 33604</name>
    <dbReference type="NCBI Taxonomy" id="933084"/>
    <lineage>
        <taxon>Eukaryota</taxon>
        <taxon>Fungi</taxon>
        <taxon>Dikarya</taxon>
        <taxon>Basidiomycota</taxon>
        <taxon>Agaricomycotina</taxon>
        <taxon>Agaricomycetes</taxon>
        <taxon>Agaricomycetidae</taxon>
        <taxon>Jaapiales</taxon>
        <taxon>Jaapiaceae</taxon>
        <taxon>Jaapia</taxon>
    </lineage>
</organism>
<protein>
    <submittedName>
        <fullName evidence="2">Uncharacterized protein</fullName>
    </submittedName>
</protein>
<name>A0A067P4H6_9AGAM</name>
<dbReference type="InParanoid" id="A0A067P4H6"/>
<sequence>MACLWDCCRKALVKLGFVCFHLRSLPEWQALNWLMMDFIEIVLNLGLADKAPIWGAVIDILRIDMPFITVIQFLKHSVLVTYVWGDEEQAAAVANPTWLQWEPERNGARSAGAIQTKLNVRLLQTKKQAKQAKSHRYRKKAKKQNPGPQQPAQPKLSKAEKCRCNDKRELQAACNLDNAVLATDNNPQAPKEVQEALQLIPLDDWYHIPLFVPATKMDVDMDPALITNEPRAPSWSPTGVDNVQSQSPAPETPPRTCSPSPQPQSHMCVDPTSTRDGPTSSHTPPRSDSYACVPESRFVILLEDPLTLPM</sequence>
<feature type="compositionally biased region" description="Basic residues" evidence="1">
    <location>
        <begin position="133"/>
        <end position="143"/>
    </location>
</feature>